<gene>
    <name evidence="1" type="ORF">HPP92_000036</name>
</gene>
<dbReference type="OrthoDB" id="25818at2759"/>
<comment type="caution">
    <text evidence="1">The sequence shown here is derived from an EMBL/GenBank/DDBJ whole genome shotgun (WGS) entry which is preliminary data.</text>
</comment>
<evidence type="ECO:0000313" key="1">
    <source>
        <dbReference type="EMBL" id="KAG0495345.1"/>
    </source>
</evidence>
<organism evidence="1 2">
    <name type="scientific">Vanilla planifolia</name>
    <name type="common">Vanilla</name>
    <dbReference type="NCBI Taxonomy" id="51239"/>
    <lineage>
        <taxon>Eukaryota</taxon>
        <taxon>Viridiplantae</taxon>
        <taxon>Streptophyta</taxon>
        <taxon>Embryophyta</taxon>
        <taxon>Tracheophyta</taxon>
        <taxon>Spermatophyta</taxon>
        <taxon>Magnoliopsida</taxon>
        <taxon>Liliopsida</taxon>
        <taxon>Asparagales</taxon>
        <taxon>Orchidaceae</taxon>
        <taxon>Vanilloideae</taxon>
        <taxon>Vanilleae</taxon>
        <taxon>Vanilla</taxon>
    </lineage>
</organism>
<protein>
    <submittedName>
        <fullName evidence="1">Uncharacterized protein</fullName>
    </submittedName>
</protein>
<dbReference type="AlphaFoldDB" id="A0A835RVN4"/>
<reference evidence="1 2" key="1">
    <citation type="journal article" date="2020" name="Nat. Food">
        <title>A phased Vanilla planifolia genome enables genetic improvement of flavour and production.</title>
        <authorList>
            <person name="Hasing T."/>
            <person name="Tang H."/>
            <person name="Brym M."/>
            <person name="Khazi F."/>
            <person name="Huang T."/>
            <person name="Chambers A.H."/>
        </authorList>
    </citation>
    <scope>NUCLEOTIDE SEQUENCE [LARGE SCALE GENOMIC DNA]</scope>
    <source>
        <tissue evidence="1">Leaf</tissue>
    </source>
</reference>
<name>A0A835RVN4_VANPL</name>
<accession>A0A835RVN4</accession>
<keyword evidence="2" id="KW-1185">Reference proteome</keyword>
<sequence>MDGLLKNVYQHNICGEKIKAKVEDRKRKLVGMVPLAPFLKPKFEIQEDILDEGDDSEEEHKQILQISALARIGLFALIDVAIPLGNTSFDYSQTLLFQADVSSHYGSSLAAEQSHMESAPVARRLTVARLNDDKRYGGRLWNQACFIHLTTLPKSERSITVPPFLPVLPSRGLTMISGNAVVIATNQAAVINCIHHLLSELLFTHPVGSMNLDALAFFSTDGRWIRSYKRVAKVLQQMWTFTDDGQTLALILPHQHRIYNSATKPYQTRAIALILFAYHIGCSNNDMMMPECFVFCVEMDQNLY</sequence>
<evidence type="ECO:0000313" key="2">
    <source>
        <dbReference type="Proteomes" id="UP000636800"/>
    </source>
</evidence>
<proteinExistence type="predicted"/>
<dbReference type="Proteomes" id="UP000636800">
    <property type="component" value="Chromosome 1"/>
</dbReference>
<dbReference type="EMBL" id="JADCNL010000001">
    <property type="protein sequence ID" value="KAG0495345.1"/>
    <property type="molecule type" value="Genomic_DNA"/>
</dbReference>